<dbReference type="RefSeq" id="XP_025366560.1">
    <property type="nucleotide sequence ID" value="XM_025516493.1"/>
</dbReference>
<evidence type="ECO:0000313" key="5">
    <source>
        <dbReference type="Proteomes" id="UP000245783"/>
    </source>
</evidence>
<dbReference type="GO" id="GO:0000793">
    <property type="term" value="C:condensed chromosome"/>
    <property type="evidence" value="ECO:0007669"/>
    <property type="project" value="TreeGrafter"/>
</dbReference>
<feature type="coiled-coil region" evidence="1">
    <location>
        <begin position="1320"/>
        <end position="1409"/>
    </location>
</feature>
<evidence type="ECO:0000256" key="1">
    <source>
        <dbReference type="SAM" id="Coils"/>
    </source>
</evidence>
<dbReference type="GO" id="GO:0007076">
    <property type="term" value="P:mitotic chromosome condensation"/>
    <property type="evidence" value="ECO:0007669"/>
    <property type="project" value="TreeGrafter"/>
</dbReference>
<feature type="compositionally biased region" description="Basic and acidic residues" evidence="2">
    <location>
        <begin position="177"/>
        <end position="189"/>
    </location>
</feature>
<evidence type="ECO:0000259" key="3">
    <source>
        <dbReference type="Pfam" id="PF15456"/>
    </source>
</evidence>
<feature type="compositionally biased region" description="Low complexity" evidence="2">
    <location>
        <begin position="412"/>
        <end position="429"/>
    </location>
</feature>
<feature type="region of interest" description="Disordered" evidence="2">
    <location>
        <begin position="852"/>
        <end position="876"/>
    </location>
</feature>
<feature type="region of interest" description="Disordered" evidence="2">
    <location>
        <begin position="1481"/>
        <end position="1512"/>
    </location>
</feature>
<organism evidence="4 5">
    <name type="scientific">Ceraceosorus guamensis</name>
    <dbReference type="NCBI Taxonomy" id="1522189"/>
    <lineage>
        <taxon>Eukaryota</taxon>
        <taxon>Fungi</taxon>
        <taxon>Dikarya</taxon>
        <taxon>Basidiomycota</taxon>
        <taxon>Ustilaginomycotina</taxon>
        <taxon>Exobasidiomycetes</taxon>
        <taxon>Ceraceosorales</taxon>
        <taxon>Ceraceosoraceae</taxon>
        <taxon>Ceraceosorus</taxon>
    </lineage>
</organism>
<feature type="compositionally biased region" description="Polar residues" evidence="2">
    <location>
        <begin position="1298"/>
        <end position="1314"/>
    </location>
</feature>
<feature type="region of interest" description="Disordered" evidence="2">
    <location>
        <begin position="951"/>
        <end position="991"/>
    </location>
</feature>
<feature type="region of interest" description="Disordered" evidence="2">
    <location>
        <begin position="395"/>
        <end position="579"/>
    </location>
</feature>
<dbReference type="Pfam" id="PF15456">
    <property type="entry name" value="Uds1"/>
    <property type="match status" value="1"/>
</dbReference>
<dbReference type="Proteomes" id="UP000245783">
    <property type="component" value="Unassembled WGS sequence"/>
</dbReference>
<feature type="compositionally biased region" description="Low complexity" evidence="2">
    <location>
        <begin position="36"/>
        <end position="53"/>
    </location>
</feature>
<feature type="compositionally biased region" description="Polar residues" evidence="2">
    <location>
        <begin position="1"/>
        <end position="19"/>
    </location>
</feature>
<dbReference type="PANTHER" id="PTHR43941:SF1">
    <property type="entry name" value="STRUCTURAL MAINTENANCE OF CHROMOSOMES PROTEIN 2"/>
    <property type="match status" value="1"/>
</dbReference>
<proteinExistence type="predicted"/>
<feature type="region of interest" description="Disordered" evidence="2">
    <location>
        <begin position="624"/>
        <end position="695"/>
    </location>
</feature>
<sequence>MSSSTSTPARSMPPTSSSVVRARIAAFGGGGGGGNSSSSTSAAAPVAPATASNKSATSGRFEGVRGTAGNARRPLRPPPINVQAAEEAESSKSRSAPGTSNSANGSVADSRPVPGSAASAPASGTNNRFGLGSGSSSESLNSPGKAQWTRTAAGPTHSSSKASPPVASANSPLAAALKDRERREQERAGALKKSSSSDALRAATSPQSKSPAYSSSARDNGGTTESGPPPLPPPKPYPPQLDAWQPPPTPFSFSFEGEQPARPPSTFVDQSTQTPPISPKIRPKDARRTSKGSASSSATRKRKSAAKEKLDVKSKAVTSGSSGNEKDTEDSDDLVVKKLAAIDPDTFPSPGKGDASEAASLDLRLNRSDSVMSTASNHHLSAVVSTAIRRVAISRPENGARMTASNTNGEVGSAQSSAKGGSAEAKLASNQPERSPDIPNISLVDPGTARAQAEQEWPDEIDDAEAKLRTPLAQGQEIEVPNAISEKYARLQTPRRQTNGASGGAKNAKASRDASLLKVQNGLSAAGAPGDRSNTPGLSRLRGDSSHSSTSGVSDVSRDHSSSIRSFGSGRLFSSKPTPIDTARAAKGRANGLHVLSSSTVATPSSDSSHASSSPRLGLALLASGPTHHSRKPSSLSPNPLYAPLPDVSPRSQFATLALPTDGADPSGSASGAQTDKTARRPGGRPRAMSRTSSVGGLSVIASSWGGLTSAGLDPLSEEWGTSIHDESGGSPSAHSARPISSSSRSHLRRPSNVSFSARSQRSSVGPQSANGIAPSKDALITALLADSAIVDAQAYTNIESLEHVEQLKKELRLLERKAEAAKHKLKVEQRMRDATAKLQRTAGGKRDAITNARGKCDVDGNPLVEPESPSTPLVRTPGGQTGGGAADQLINAQDRVDAVTRELLSVYEQMDHLRRRLLEHQASVLACRVKDLEMASKEQSEILVQTLHEHEQAGQLDRDQDKTEELESRLEEQASEVIRSKSRSDELQRRLDTSEKALEVLRGQMELVSAAAKDAEMRSNQRRDAEVARRQTDAALRNELQAAKASVERMERELETERKAAVDRVVETSAEVSALIQRAEIAERSLEEERKRPKGSSVPDAEFEASKKARLESEALAAERQREIENLKADLEGAQQHRLDLDASTVRNKTLEQLLSRETDLRGKAEQALAQSTAKFSEVEKQRAALKTSETAVSKKLSNLEIEVSAERKLMSDRAELFVAFERRLESAERRLRKEDERCARLLGKDEGREEMDDFLAQIKGLASNKKAKTAGQDIDGLITSMSTHISDMADELQRLGSSSAGESLDSAAQSGGFNSGAVRKLETELQIAEHDLERWKVEAESAKRQLAVFQRQSSLSAAGSSFDRHSRLSSGTSDRARQVQHELEARIALLEKQNRRLEEDLAEARMLNMSGSGPASPVKVAGSEAEGEQVLQPSLQKVNLELAACRAALAKITPMLSEKVDIADLAGSNARLQLLRAAFEPSSQSSAKSQGSLLSRDSTEEGSDVGKDNPEMLVDRIRKLINVGRIVVDRATALEQSRDQLQQDVKRLEARCKELMQTRERATNNSSALSRARERKLDSTLADLQSAMQPAPENLREKIPVASRAALSRSSSSGSVASSAASMMPSLHVMPSTLSTRGFASRSPSAPGGPTSAPSVAPAFSPSANAGPNSANAFSSSSAGPRTLTLGMDSTSLVSRVRDLERELRATVVVRKTAERVPELEKELKNAQAALDEAQSRIEEVQEASSRQNIQLLEELNALQDELAQARLSLRKLQPISPASDRALPALPPL</sequence>
<feature type="compositionally biased region" description="Pro residues" evidence="2">
    <location>
        <begin position="227"/>
        <end position="250"/>
    </location>
</feature>
<feature type="region of interest" description="Disordered" evidence="2">
    <location>
        <begin position="719"/>
        <end position="773"/>
    </location>
</feature>
<feature type="region of interest" description="Disordered" evidence="2">
    <location>
        <begin position="1087"/>
        <end position="1108"/>
    </location>
</feature>
<feature type="region of interest" description="Disordered" evidence="2">
    <location>
        <begin position="1558"/>
        <end position="1579"/>
    </location>
</feature>
<feature type="compositionally biased region" description="Low complexity" evidence="2">
    <location>
        <begin position="114"/>
        <end position="124"/>
    </location>
</feature>
<evidence type="ECO:0000313" key="4">
    <source>
        <dbReference type="EMBL" id="PWN39400.1"/>
    </source>
</evidence>
<feature type="region of interest" description="Disordered" evidence="2">
    <location>
        <begin position="1637"/>
        <end position="1684"/>
    </location>
</feature>
<dbReference type="STRING" id="1522189.A0A316VPZ4"/>
<dbReference type="InParanoid" id="A0A316VPZ4"/>
<dbReference type="PANTHER" id="PTHR43941">
    <property type="entry name" value="STRUCTURAL MAINTENANCE OF CHROMOSOMES PROTEIN 2"/>
    <property type="match status" value="1"/>
</dbReference>
<dbReference type="GO" id="GO:0003682">
    <property type="term" value="F:chromatin binding"/>
    <property type="evidence" value="ECO:0007669"/>
    <property type="project" value="TreeGrafter"/>
</dbReference>
<gene>
    <name evidence="4" type="ORF">IE81DRAFT_350208</name>
</gene>
<feature type="region of interest" description="Disordered" evidence="2">
    <location>
        <begin position="1298"/>
        <end position="1317"/>
    </location>
</feature>
<dbReference type="EMBL" id="KZ819470">
    <property type="protein sequence ID" value="PWN39400.1"/>
    <property type="molecule type" value="Genomic_DNA"/>
</dbReference>
<accession>A0A316VPZ4</accession>
<feature type="coiled-coil region" evidence="1">
    <location>
        <begin position="1219"/>
        <end position="1246"/>
    </location>
</feature>
<feature type="compositionally biased region" description="Low complexity" evidence="2">
    <location>
        <begin position="1484"/>
        <end position="1497"/>
    </location>
</feature>
<feature type="compositionally biased region" description="Low complexity" evidence="2">
    <location>
        <begin position="1642"/>
        <end position="1683"/>
    </location>
</feature>
<dbReference type="OrthoDB" id="5569911at2759"/>
<feature type="compositionally biased region" description="Polar residues" evidence="2">
    <location>
        <begin position="97"/>
        <end position="107"/>
    </location>
</feature>
<feature type="compositionally biased region" description="Low complexity" evidence="2">
    <location>
        <begin position="134"/>
        <end position="144"/>
    </location>
</feature>
<evidence type="ECO:0000256" key="2">
    <source>
        <dbReference type="SAM" id="MobiDB-lite"/>
    </source>
</evidence>
<feature type="coiled-coil region" evidence="1">
    <location>
        <begin position="798"/>
        <end position="832"/>
    </location>
</feature>
<dbReference type="GO" id="GO:0000785">
    <property type="term" value="C:chromatin"/>
    <property type="evidence" value="ECO:0007669"/>
    <property type="project" value="TreeGrafter"/>
</dbReference>
<feature type="compositionally biased region" description="Low complexity" evidence="2">
    <location>
        <begin position="158"/>
        <end position="176"/>
    </location>
</feature>
<name>A0A316VPZ4_9BASI</name>
<feature type="compositionally biased region" description="Low complexity" evidence="2">
    <location>
        <begin position="546"/>
        <end position="555"/>
    </location>
</feature>
<feature type="compositionally biased region" description="Polar residues" evidence="2">
    <location>
        <begin position="753"/>
        <end position="771"/>
    </location>
</feature>
<feature type="coiled-coil region" evidence="1">
    <location>
        <begin position="1712"/>
        <end position="1771"/>
    </location>
</feature>
<feature type="region of interest" description="Disordered" evidence="2">
    <location>
        <begin position="1"/>
        <end position="337"/>
    </location>
</feature>
<feature type="compositionally biased region" description="Basic and acidic residues" evidence="2">
    <location>
        <begin position="305"/>
        <end position="314"/>
    </location>
</feature>
<keyword evidence="1" id="KW-0175">Coiled coil</keyword>
<feature type="compositionally biased region" description="Low complexity" evidence="2">
    <location>
        <begin position="731"/>
        <end position="745"/>
    </location>
</feature>
<feature type="compositionally biased region" description="Low complexity" evidence="2">
    <location>
        <begin position="205"/>
        <end position="217"/>
    </location>
</feature>
<dbReference type="GO" id="GO:0000796">
    <property type="term" value="C:condensin complex"/>
    <property type="evidence" value="ECO:0007669"/>
    <property type="project" value="TreeGrafter"/>
</dbReference>
<dbReference type="GeneID" id="37038363"/>
<keyword evidence="5" id="KW-1185">Reference proteome</keyword>
<protein>
    <recommendedName>
        <fullName evidence="3">Up-regulated during septation protein 1 domain-containing protein</fullName>
    </recommendedName>
</protein>
<dbReference type="InterPro" id="IPR029191">
    <property type="entry name" value="Uds1"/>
</dbReference>
<reference evidence="4 5" key="1">
    <citation type="journal article" date="2018" name="Mol. Biol. Evol.">
        <title>Broad Genomic Sampling Reveals a Smut Pathogenic Ancestry of the Fungal Clade Ustilaginomycotina.</title>
        <authorList>
            <person name="Kijpornyongpan T."/>
            <person name="Mondo S.J."/>
            <person name="Barry K."/>
            <person name="Sandor L."/>
            <person name="Lee J."/>
            <person name="Lipzen A."/>
            <person name="Pangilinan J."/>
            <person name="LaButti K."/>
            <person name="Hainaut M."/>
            <person name="Henrissat B."/>
            <person name="Grigoriev I.V."/>
            <person name="Spatafora J.W."/>
            <person name="Aime M.C."/>
        </authorList>
    </citation>
    <scope>NUCLEOTIDE SEQUENCE [LARGE SCALE GENOMIC DNA]</scope>
    <source>
        <strain evidence="4 5">MCA 4658</strain>
    </source>
</reference>
<feature type="domain" description="Up-regulated during septation protein 1" evidence="3">
    <location>
        <begin position="784"/>
        <end position="927"/>
    </location>
</feature>